<evidence type="ECO:0000256" key="1">
    <source>
        <dbReference type="ARBA" id="ARBA00004141"/>
    </source>
</evidence>
<keyword evidence="7 11" id="KW-1133">Transmembrane helix</keyword>
<dbReference type="NCBIfam" id="TIGR01525">
    <property type="entry name" value="ATPase-IB_hvy"/>
    <property type="match status" value="1"/>
</dbReference>
<proteinExistence type="inferred from homology"/>
<keyword evidence="14" id="KW-1185">Reference proteome</keyword>
<keyword evidence="11" id="KW-0547">Nucleotide-binding</keyword>
<dbReference type="InterPro" id="IPR008250">
    <property type="entry name" value="ATPase_P-typ_transduc_dom_A_sf"/>
</dbReference>
<feature type="transmembrane region" description="Helical" evidence="11">
    <location>
        <begin position="587"/>
        <end position="605"/>
    </location>
</feature>
<dbReference type="EMBL" id="AZEI01000062">
    <property type="protein sequence ID" value="KRL16684.1"/>
    <property type="molecule type" value="Genomic_DNA"/>
</dbReference>
<comment type="caution">
    <text evidence="13">The sequence shown here is derived from an EMBL/GenBank/DDBJ whole genome shotgun (WGS) entry which is preliminary data.</text>
</comment>
<keyword evidence="6" id="KW-1278">Translocase</keyword>
<protein>
    <recommendedName>
        <fullName evidence="9">Cd(2+)-exporting ATPase</fullName>
        <ecNumber evidence="9">7.2.2.21</ecNumber>
    </recommendedName>
</protein>
<dbReference type="InterPro" id="IPR051014">
    <property type="entry name" value="Cation_Transport_ATPase_IB"/>
</dbReference>
<dbReference type="PROSITE" id="PS00154">
    <property type="entry name" value="ATPASE_E1_E2"/>
    <property type="match status" value="1"/>
</dbReference>
<dbReference type="InterPro" id="IPR036412">
    <property type="entry name" value="HAD-like_sf"/>
</dbReference>
<evidence type="ECO:0000256" key="8">
    <source>
        <dbReference type="ARBA" id="ARBA00023136"/>
    </source>
</evidence>
<dbReference type="InterPro" id="IPR023299">
    <property type="entry name" value="ATPase_P-typ_cyto_dom_N"/>
</dbReference>
<evidence type="ECO:0000256" key="9">
    <source>
        <dbReference type="ARBA" id="ARBA00039103"/>
    </source>
</evidence>
<dbReference type="InterPro" id="IPR023214">
    <property type="entry name" value="HAD_sf"/>
</dbReference>
<evidence type="ECO:0000313" key="14">
    <source>
        <dbReference type="Proteomes" id="UP000051977"/>
    </source>
</evidence>
<feature type="transmembrane region" description="Helical" evidence="11">
    <location>
        <begin position="283"/>
        <end position="309"/>
    </location>
</feature>
<evidence type="ECO:0000256" key="3">
    <source>
        <dbReference type="ARBA" id="ARBA00022539"/>
    </source>
</evidence>
<dbReference type="Pfam" id="PF00122">
    <property type="entry name" value="E1-E2_ATPase"/>
    <property type="match status" value="1"/>
</dbReference>
<dbReference type="InterPro" id="IPR027256">
    <property type="entry name" value="P-typ_ATPase_IB"/>
</dbReference>
<evidence type="ECO:0000256" key="5">
    <source>
        <dbReference type="ARBA" id="ARBA00022723"/>
    </source>
</evidence>
<dbReference type="PANTHER" id="PTHR48085:SF5">
    <property type="entry name" value="CADMIUM_ZINC-TRANSPORTING ATPASE HMA4-RELATED"/>
    <property type="match status" value="1"/>
</dbReference>
<organism evidence="13 14">
    <name type="scientific">Lentilactobacillus rapi DSM 19907 = JCM 15042</name>
    <dbReference type="NCBI Taxonomy" id="1423795"/>
    <lineage>
        <taxon>Bacteria</taxon>
        <taxon>Bacillati</taxon>
        <taxon>Bacillota</taxon>
        <taxon>Bacilli</taxon>
        <taxon>Lactobacillales</taxon>
        <taxon>Lactobacillaceae</taxon>
        <taxon>Lentilactobacillus</taxon>
    </lineage>
</organism>
<accession>A0ABR5PDW8</accession>
<gene>
    <name evidence="13" type="ORF">FD12_GL002636</name>
</gene>
<evidence type="ECO:0000256" key="6">
    <source>
        <dbReference type="ARBA" id="ARBA00022967"/>
    </source>
</evidence>
<dbReference type="Gene3D" id="3.40.1110.10">
    <property type="entry name" value="Calcium-transporting ATPase, cytoplasmic domain N"/>
    <property type="match status" value="1"/>
</dbReference>
<dbReference type="Gene3D" id="3.40.50.1000">
    <property type="entry name" value="HAD superfamily/HAD-like"/>
    <property type="match status" value="1"/>
</dbReference>
<comment type="subcellular location">
    <subcellularLocation>
        <location evidence="11">Cell membrane</location>
    </subcellularLocation>
    <subcellularLocation>
        <location evidence="1">Membrane</location>
        <topology evidence="1">Multi-pass membrane protein</topology>
    </subcellularLocation>
</comment>
<dbReference type="InterPro" id="IPR059000">
    <property type="entry name" value="ATPase_P-type_domA"/>
</dbReference>
<dbReference type="InterPro" id="IPR044492">
    <property type="entry name" value="P_typ_ATPase_HD_dom"/>
</dbReference>
<dbReference type="InterPro" id="IPR001757">
    <property type="entry name" value="P_typ_ATPase"/>
</dbReference>
<comment type="catalytic activity">
    <reaction evidence="10">
        <text>Cd(2+)(in) + ATP + H2O = Cd(2+)(out) + ADP + phosphate + H(+)</text>
        <dbReference type="Rhea" id="RHEA:12132"/>
        <dbReference type="ChEBI" id="CHEBI:15377"/>
        <dbReference type="ChEBI" id="CHEBI:15378"/>
        <dbReference type="ChEBI" id="CHEBI:30616"/>
        <dbReference type="ChEBI" id="CHEBI:43474"/>
        <dbReference type="ChEBI" id="CHEBI:48775"/>
        <dbReference type="ChEBI" id="CHEBI:456216"/>
        <dbReference type="EC" id="7.2.2.21"/>
    </reaction>
</comment>
<evidence type="ECO:0000256" key="7">
    <source>
        <dbReference type="ARBA" id="ARBA00022989"/>
    </source>
</evidence>
<dbReference type="Proteomes" id="UP000051977">
    <property type="component" value="Unassembled WGS sequence"/>
</dbReference>
<keyword evidence="11" id="KW-1003">Cell membrane</keyword>
<dbReference type="EC" id="7.2.2.21" evidence="9"/>
<sequence>MVIMMRITAKQTQKRQILQNIFHQKGRVTAIVGSAILTLTAILISNLRLSVLLYLVAYGIVSYPIILESVRNMFHGEFFDENVLMTIATIGALVLGEYPEAVAVILFYEIGELFEDAAISQSQRSISSLVKLKAQTANVKVAAGIQPVKLEAVSPGRTIVVRPGERVPLDGKLASETATVDMSALTGESVPNDLNVNDEILSGAINLFNAIEVLVTKPYEDSTVARILDMVENASSKKTPTEKFIKRFAKVYTPLVVLAAIILAIVPPLFFNEPLVTWVNRALVFLVISCPCALVISVPLSFFGGIGAASKQGILVKGSNFLEVLHRLDTVVFDKTGTLTVGHFSIDQITPAPEFTRDDLLTYAAIVEQHSTHPVAQSIVAAYHGDLQQYPVTNVAEKPGFGITATVNHQNVTVGNAKALKQVGIKLKNDQQVTTVFVAIDGQYAGSISVTDQPKPDSKQAISQLKQHGIKRTVMLTGDNHQIAAQIGKQLGIDEVQAELLPGDKVKVVDSLIQDAHQNKHCVGFVGDGINDSPVLARADVGIAMGGLGSDAAIEASDIVIMTDQPTKIVKAIDISKRTKTIVWENIIFALIVKGICLILGALGIAGMWEAVFADVGVTLLAVMNALRLQTLT</sequence>
<evidence type="ECO:0000313" key="13">
    <source>
        <dbReference type="EMBL" id="KRL16684.1"/>
    </source>
</evidence>
<evidence type="ECO:0000259" key="12">
    <source>
        <dbReference type="Pfam" id="PF00122"/>
    </source>
</evidence>
<evidence type="ECO:0000256" key="11">
    <source>
        <dbReference type="RuleBase" id="RU362081"/>
    </source>
</evidence>
<feature type="transmembrane region" description="Helical" evidence="11">
    <location>
        <begin position="51"/>
        <end position="70"/>
    </location>
</feature>
<name>A0ABR5PDW8_9LACO</name>
<dbReference type="SUPFAM" id="SSF81665">
    <property type="entry name" value="Calcium ATPase, transmembrane domain M"/>
    <property type="match status" value="1"/>
</dbReference>
<feature type="domain" description="P-type ATPase A" evidence="12">
    <location>
        <begin position="132"/>
        <end position="232"/>
    </location>
</feature>
<keyword evidence="4 11" id="KW-0812">Transmembrane</keyword>
<dbReference type="PANTHER" id="PTHR48085">
    <property type="entry name" value="CADMIUM/ZINC-TRANSPORTING ATPASE HMA2-RELATED"/>
    <property type="match status" value="1"/>
</dbReference>
<keyword evidence="5 11" id="KW-0479">Metal-binding</keyword>
<dbReference type="SUPFAM" id="SSF56784">
    <property type="entry name" value="HAD-like"/>
    <property type="match status" value="1"/>
</dbReference>
<comment type="similarity">
    <text evidence="2 11">Belongs to the cation transport ATPase (P-type) (TC 3.A.3) family. Type IB subfamily.</text>
</comment>
<keyword evidence="3" id="KW-0104">Cadmium</keyword>
<dbReference type="Pfam" id="PF00702">
    <property type="entry name" value="Hydrolase"/>
    <property type="match status" value="1"/>
</dbReference>
<dbReference type="NCBIfam" id="TIGR01512">
    <property type="entry name" value="ATPase-IB2_Cd"/>
    <property type="match status" value="1"/>
</dbReference>
<evidence type="ECO:0000256" key="10">
    <source>
        <dbReference type="ARBA" id="ARBA00049338"/>
    </source>
</evidence>
<dbReference type="Gene3D" id="2.70.150.10">
    <property type="entry name" value="Calcium-transporting ATPase, cytoplasmic transduction domain A"/>
    <property type="match status" value="1"/>
</dbReference>
<dbReference type="SFLD" id="SFLDS00003">
    <property type="entry name" value="Haloacid_Dehalogenase"/>
    <property type="match status" value="1"/>
</dbReference>
<reference evidence="13 14" key="1">
    <citation type="journal article" date="2015" name="Genome Announc.">
        <title>Expanding the biotechnology potential of lactobacilli through comparative genomics of 213 strains and associated genera.</title>
        <authorList>
            <person name="Sun Z."/>
            <person name="Harris H.M."/>
            <person name="McCann A."/>
            <person name="Guo C."/>
            <person name="Argimon S."/>
            <person name="Zhang W."/>
            <person name="Yang X."/>
            <person name="Jeffery I.B."/>
            <person name="Cooney J.C."/>
            <person name="Kagawa T.F."/>
            <person name="Liu W."/>
            <person name="Song Y."/>
            <person name="Salvetti E."/>
            <person name="Wrobel A."/>
            <person name="Rasinkangas P."/>
            <person name="Parkhill J."/>
            <person name="Rea M.C."/>
            <person name="O'Sullivan O."/>
            <person name="Ritari J."/>
            <person name="Douillard F.P."/>
            <person name="Paul Ross R."/>
            <person name="Yang R."/>
            <person name="Briner A.E."/>
            <person name="Felis G.E."/>
            <person name="de Vos W.M."/>
            <person name="Barrangou R."/>
            <person name="Klaenhammer T.R."/>
            <person name="Caufield P.W."/>
            <person name="Cui Y."/>
            <person name="Zhang H."/>
            <person name="O'Toole P.W."/>
        </authorList>
    </citation>
    <scope>NUCLEOTIDE SEQUENCE [LARGE SCALE GENOMIC DNA]</scope>
    <source>
        <strain evidence="13 14">DSM 19907</strain>
    </source>
</reference>
<dbReference type="InterPro" id="IPR023298">
    <property type="entry name" value="ATPase_P-typ_TM_dom_sf"/>
</dbReference>
<dbReference type="PRINTS" id="PR00119">
    <property type="entry name" value="CATATPASE"/>
</dbReference>
<dbReference type="InterPro" id="IPR018303">
    <property type="entry name" value="ATPase_P-typ_P_site"/>
</dbReference>
<dbReference type="SFLD" id="SFLDF00027">
    <property type="entry name" value="p-type_atpase"/>
    <property type="match status" value="1"/>
</dbReference>
<dbReference type="NCBIfam" id="TIGR01494">
    <property type="entry name" value="ATPase_P-type"/>
    <property type="match status" value="1"/>
</dbReference>
<evidence type="ECO:0000256" key="2">
    <source>
        <dbReference type="ARBA" id="ARBA00006024"/>
    </source>
</evidence>
<dbReference type="SUPFAM" id="SSF81653">
    <property type="entry name" value="Calcium ATPase, transduction domain A"/>
    <property type="match status" value="1"/>
</dbReference>
<feature type="transmembrane region" description="Helical" evidence="11">
    <location>
        <begin position="251"/>
        <end position="271"/>
    </location>
</feature>
<keyword evidence="11" id="KW-0067">ATP-binding</keyword>
<evidence type="ECO:0000256" key="4">
    <source>
        <dbReference type="ARBA" id="ARBA00022692"/>
    </source>
</evidence>
<keyword evidence="8 11" id="KW-0472">Membrane</keyword>
<dbReference type="SFLD" id="SFLDG00002">
    <property type="entry name" value="C1.7:_P-type_atpase_like"/>
    <property type="match status" value="1"/>
</dbReference>